<organism evidence="3">
    <name type="scientific">Oryza glumipatula</name>
    <dbReference type="NCBI Taxonomy" id="40148"/>
    <lineage>
        <taxon>Eukaryota</taxon>
        <taxon>Viridiplantae</taxon>
        <taxon>Streptophyta</taxon>
        <taxon>Embryophyta</taxon>
        <taxon>Tracheophyta</taxon>
        <taxon>Spermatophyta</taxon>
        <taxon>Magnoliopsida</taxon>
        <taxon>Liliopsida</taxon>
        <taxon>Poales</taxon>
        <taxon>Poaceae</taxon>
        <taxon>BOP clade</taxon>
        <taxon>Oryzoideae</taxon>
        <taxon>Oryzeae</taxon>
        <taxon>Oryzinae</taxon>
        <taxon>Oryza</taxon>
    </lineage>
</organism>
<dbReference type="InterPro" id="IPR005294">
    <property type="entry name" value="ATP_synth_F1_asu"/>
</dbReference>
<evidence type="ECO:0000313" key="3">
    <source>
        <dbReference type="EnsemblPlants" id="OGLUM09G03140.1"/>
    </source>
</evidence>
<dbReference type="GO" id="GO:0005524">
    <property type="term" value="F:ATP binding"/>
    <property type="evidence" value="ECO:0007669"/>
    <property type="project" value="TreeGrafter"/>
</dbReference>
<feature type="compositionally biased region" description="Pro residues" evidence="2">
    <location>
        <begin position="102"/>
        <end position="116"/>
    </location>
</feature>
<dbReference type="STRING" id="40148.A0A0E0B0A2"/>
<name>A0A0E0B0A2_9ORYZ</name>
<evidence type="ECO:0000313" key="4">
    <source>
        <dbReference type="Proteomes" id="UP000026961"/>
    </source>
</evidence>
<reference evidence="3" key="1">
    <citation type="submission" date="2015-04" db="UniProtKB">
        <authorList>
            <consortium name="EnsemblPlants"/>
        </authorList>
    </citation>
    <scope>IDENTIFICATION</scope>
</reference>
<comment type="subcellular location">
    <subcellularLocation>
        <location evidence="1">Mitochondrion</location>
    </subcellularLocation>
</comment>
<dbReference type="Gene3D" id="3.40.50.300">
    <property type="entry name" value="P-loop containing nucleotide triphosphate hydrolases"/>
    <property type="match status" value="1"/>
</dbReference>
<proteinExistence type="predicted"/>
<dbReference type="Gramene" id="OGLUM09G03140.1">
    <property type="protein sequence ID" value="OGLUM09G03140.1"/>
    <property type="gene ID" value="OGLUM09G03140"/>
</dbReference>
<feature type="region of interest" description="Disordered" evidence="2">
    <location>
        <begin position="287"/>
        <end position="306"/>
    </location>
</feature>
<evidence type="ECO:0000256" key="2">
    <source>
        <dbReference type="SAM" id="MobiDB-lite"/>
    </source>
</evidence>
<protein>
    <recommendedName>
        <fullName evidence="5">ATPase F1/V1/A1 complex alpha/beta subunit nucleotide-binding domain-containing protein</fullName>
    </recommendedName>
</protein>
<feature type="compositionally biased region" description="Low complexity" evidence="2">
    <location>
        <begin position="117"/>
        <end position="127"/>
    </location>
</feature>
<dbReference type="PANTHER" id="PTHR48082">
    <property type="entry name" value="ATP SYNTHASE SUBUNIT ALPHA, MITOCHONDRIAL"/>
    <property type="match status" value="1"/>
</dbReference>
<feature type="region of interest" description="Disordered" evidence="2">
    <location>
        <begin position="43"/>
        <end position="63"/>
    </location>
</feature>
<reference evidence="3" key="2">
    <citation type="submission" date="2018-05" db="EMBL/GenBank/DDBJ databases">
        <title>OgluRS3 (Oryza glumaepatula Reference Sequence Version 3).</title>
        <authorList>
            <person name="Zhang J."/>
            <person name="Kudrna D."/>
            <person name="Lee S."/>
            <person name="Talag J."/>
            <person name="Welchert J."/>
            <person name="Wing R.A."/>
        </authorList>
    </citation>
    <scope>NUCLEOTIDE SEQUENCE [LARGE SCALE GENOMIC DNA]</scope>
</reference>
<accession>A0A0E0B0A2</accession>
<dbReference type="GO" id="GO:0046933">
    <property type="term" value="F:proton-transporting ATP synthase activity, rotational mechanism"/>
    <property type="evidence" value="ECO:0007669"/>
    <property type="project" value="InterPro"/>
</dbReference>
<evidence type="ECO:0000256" key="1">
    <source>
        <dbReference type="ARBA" id="ARBA00004173"/>
    </source>
</evidence>
<feature type="region of interest" description="Disordered" evidence="2">
    <location>
        <begin position="76"/>
        <end position="127"/>
    </location>
</feature>
<dbReference type="GO" id="GO:0045259">
    <property type="term" value="C:proton-transporting ATP synthase complex"/>
    <property type="evidence" value="ECO:0007669"/>
    <property type="project" value="InterPro"/>
</dbReference>
<dbReference type="Proteomes" id="UP000026961">
    <property type="component" value="Chromosome 9"/>
</dbReference>
<dbReference type="EnsemblPlants" id="OGLUM09G03140.1">
    <property type="protein sequence ID" value="OGLUM09G03140.1"/>
    <property type="gene ID" value="OGLUM09G03140"/>
</dbReference>
<feature type="compositionally biased region" description="Low complexity" evidence="2">
    <location>
        <begin position="77"/>
        <end position="89"/>
    </location>
</feature>
<dbReference type="eggNOG" id="KOG1353">
    <property type="taxonomic scope" value="Eukaryota"/>
</dbReference>
<evidence type="ECO:0008006" key="5">
    <source>
        <dbReference type="Google" id="ProtNLM"/>
    </source>
</evidence>
<dbReference type="HOGENOM" id="CLU_673328_0_0_1"/>
<dbReference type="GO" id="GO:0043531">
    <property type="term" value="F:ADP binding"/>
    <property type="evidence" value="ECO:0007669"/>
    <property type="project" value="TreeGrafter"/>
</dbReference>
<dbReference type="SUPFAM" id="SSF52540">
    <property type="entry name" value="P-loop containing nucleoside triphosphate hydrolases"/>
    <property type="match status" value="1"/>
</dbReference>
<dbReference type="InterPro" id="IPR027417">
    <property type="entry name" value="P-loop_NTPase"/>
</dbReference>
<sequence length="409" mass="44178">MGLIAVDLMIPIGRSQRELIIGDKQTDKTAVAIDTILNQKGQRCTSLSPNVPSIKKAPPATKLSQGIRLRSHLWSHDGGAAADSSDSSAFPSVNSATGPRLAAPPPPTPLPPPRQPPRTGRPGRATLWRLRYRRARWRPGQWEGGGEDYTAGEHGHRLDPVEHVWDALVGRSGGLHWRGQRRQNWRRRGSGGAAAAAALVCRVGAAGAGGGDGDREERRRRRPSSAGSAAPELEEEKEEQRRRRPSSEAPELEEETGIGRSSGCGGPRSPPPQAAPHTWEAERRRDNTYPDLPLPSSPSAHRTRGGRICPSRCCRRRILAATRARAYRHHNPCQPPPPPEPIALTPVSHGPRCPSYSAFALGDDILLPATSHNALLRQAVPFPGGVAPSQGHHPLLDTVDQINPSRITG</sequence>
<dbReference type="PANTHER" id="PTHR48082:SF2">
    <property type="entry name" value="ATP SYNTHASE SUBUNIT ALPHA, MITOCHONDRIAL"/>
    <property type="match status" value="1"/>
</dbReference>
<keyword evidence="4" id="KW-1185">Reference proteome</keyword>
<feature type="region of interest" description="Disordered" evidence="2">
    <location>
        <begin position="205"/>
        <end position="280"/>
    </location>
</feature>
<feature type="compositionally biased region" description="Polar residues" evidence="2">
    <location>
        <begin position="400"/>
        <end position="409"/>
    </location>
</feature>
<dbReference type="GO" id="GO:0005739">
    <property type="term" value="C:mitochondrion"/>
    <property type="evidence" value="ECO:0007669"/>
    <property type="project" value="UniProtKB-SubCell"/>
</dbReference>
<feature type="region of interest" description="Disordered" evidence="2">
    <location>
        <begin position="388"/>
        <end position="409"/>
    </location>
</feature>
<dbReference type="AlphaFoldDB" id="A0A0E0B0A2"/>